<keyword evidence="6" id="KW-1185">Reference proteome</keyword>
<evidence type="ECO:0000256" key="3">
    <source>
        <dbReference type="ARBA" id="ARBA00022679"/>
    </source>
</evidence>
<dbReference type="SMART" id="SM01294">
    <property type="entry name" value="PKS_PP_betabranch"/>
    <property type="match status" value="1"/>
</dbReference>
<dbReference type="PANTHER" id="PTHR43775">
    <property type="entry name" value="FATTY ACID SYNTHASE"/>
    <property type="match status" value="1"/>
</dbReference>
<comment type="caution">
    <text evidence="5">The sequence shown here is derived from an EMBL/GenBank/DDBJ whole genome shotgun (WGS) entry which is preliminary data.</text>
</comment>
<evidence type="ECO:0000256" key="2">
    <source>
        <dbReference type="ARBA" id="ARBA00022553"/>
    </source>
</evidence>
<dbReference type="GO" id="GO:0004312">
    <property type="term" value="F:fatty acid synthase activity"/>
    <property type="evidence" value="ECO:0007669"/>
    <property type="project" value="TreeGrafter"/>
</dbReference>
<dbReference type="InterPro" id="IPR050091">
    <property type="entry name" value="PKS_NRPS_Biosynth_Enz"/>
</dbReference>
<dbReference type="EMBL" id="SFCC01000030">
    <property type="protein sequence ID" value="RZQ59243.1"/>
    <property type="molecule type" value="Genomic_DNA"/>
</dbReference>
<name>A0A4Q7IYW5_9PSEU</name>
<sequence length="640" mass="68099">RMLTSAAELHVHGVPVDWTTAVDGGRLVDLPTYPFQRQHFWLKPTGLRDLLDDADAVAAALDAEPDAELRRLVGELAAWRRDTQPPRYRVEWHPVDPAPRQTGPWLAVAPPGIDPAALLGPGTTCLTAEPGIDRDTLAARLRAAGPHPHVVSFLPDAAATLTLVHALGEDTRLWCVTTGAVSTGDDDPVRHPEQAQIWGLGRVIALEQPSRWGGLVDLPGPDADGLRAALAGDEDQVAVRGTRLFARRIGHHSATRARQPWTPPAGAVLLTGGTGALGAHVARWLAGQGADHLVLLGRTAADTAGPLADELGALGAKVSVVSCDAADRAAVAGVLDALDAEGTPVRAVFHLAGLMDRTDIADLTPARLTEVLRAKATAAQVLHELTRDRDLTAFVLFSSIAGLWGSGGNGAYAAANAHLDALAEHRRAHGLPATSVVWGPWAGEGMMARDGFGDLVHRHGIRRLEPRRALAALRGALDRGDVTVAVADVDWPRFHTAFTATRPSRLFDPLRPARDTEPAAPPATLSDRLRDVDPARRREYVTGLVSAEVAAVLGHTADARIDTRRALRDLGFDSVNAVDLRNRLRAVTGLDLPVTLAFEHPSLDALAGFLLSRAQPEPAADADTMSLDDLVRSVLEGQRE</sequence>
<dbReference type="GO" id="GO:0031177">
    <property type="term" value="F:phosphopantetheine binding"/>
    <property type="evidence" value="ECO:0007669"/>
    <property type="project" value="InterPro"/>
</dbReference>
<evidence type="ECO:0000313" key="6">
    <source>
        <dbReference type="Proteomes" id="UP000292003"/>
    </source>
</evidence>
<reference evidence="5 6" key="1">
    <citation type="submission" date="2019-02" db="EMBL/GenBank/DDBJ databases">
        <title>Draft genome sequence of Amycolatopsis sp. 8-3EHSu isolated from roots of Suaeda maritima.</title>
        <authorList>
            <person name="Duangmal K."/>
            <person name="Chantavorakit T."/>
        </authorList>
    </citation>
    <scope>NUCLEOTIDE SEQUENCE [LARGE SCALE GENOMIC DNA]</scope>
    <source>
        <strain evidence="5 6">8-3EHSu</strain>
    </source>
</reference>
<dbReference type="SUPFAM" id="SSF51735">
    <property type="entry name" value="NAD(P)-binding Rossmann-fold domains"/>
    <property type="match status" value="2"/>
</dbReference>
<dbReference type="InterPro" id="IPR036291">
    <property type="entry name" value="NAD(P)-bd_dom_sf"/>
</dbReference>
<dbReference type="Gene3D" id="3.40.50.720">
    <property type="entry name" value="NAD(P)-binding Rossmann-like Domain"/>
    <property type="match status" value="1"/>
</dbReference>
<dbReference type="InterPro" id="IPR057326">
    <property type="entry name" value="KR_dom"/>
</dbReference>
<dbReference type="Gene3D" id="1.10.1200.10">
    <property type="entry name" value="ACP-like"/>
    <property type="match status" value="1"/>
</dbReference>
<dbReference type="InterPro" id="IPR013968">
    <property type="entry name" value="PKS_KR"/>
</dbReference>
<dbReference type="InterPro" id="IPR009081">
    <property type="entry name" value="PP-bd_ACP"/>
</dbReference>
<dbReference type="SUPFAM" id="SSF47336">
    <property type="entry name" value="ACP-like"/>
    <property type="match status" value="1"/>
</dbReference>
<dbReference type="InterPro" id="IPR020806">
    <property type="entry name" value="PKS_PP-bd"/>
</dbReference>
<dbReference type="AlphaFoldDB" id="A0A4Q7IYW5"/>
<feature type="domain" description="Carrier" evidence="4">
    <location>
        <begin position="539"/>
        <end position="614"/>
    </location>
</feature>
<organism evidence="5 6">
    <name type="scientific">Amycolatopsis suaedae</name>
    <dbReference type="NCBI Taxonomy" id="2510978"/>
    <lineage>
        <taxon>Bacteria</taxon>
        <taxon>Bacillati</taxon>
        <taxon>Actinomycetota</taxon>
        <taxon>Actinomycetes</taxon>
        <taxon>Pseudonocardiales</taxon>
        <taxon>Pseudonocardiaceae</taxon>
        <taxon>Amycolatopsis</taxon>
    </lineage>
</organism>
<keyword evidence="2" id="KW-0597">Phosphoprotein</keyword>
<dbReference type="OrthoDB" id="4726421at2"/>
<dbReference type="GO" id="GO:0006633">
    <property type="term" value="P:fatty acid biosynthetic process"/>
    <property type="evidence" value="ECO:0007669"/>
    <property type="project" value="TreeGrafter"/>
</dbReference>
<dbReference type="PANTHER" id="PTHR43775:SF51">
    <property type="entry name" value="INACTIVE PHENOLPHTHIOCEROL SYNTHESIS POLYKETIDE SYNTHASE TYPE I PKS1-RELATED"/>
    <property type="match status" value="1"/>
</dbReference>
<dbReference type="InterPro" id="IPR006162">
    <property type="entry name" value="Ppantetheine_attach_site"/>
</dbReference>
<dbReference type="Pfam" id="PF08659">
    <property type="entry name" value="KR"/>
    <property type="match status" value="1"/>
</dbReference>
<dbReference type="Gene3D" id="3.30.70.3290">
    <property type="match status" value="1"/>
</dbReference>
<gene>
    <name evidence="5" type="ORF">EWH70_35300</name>
</gene>
<keyword evidence="3" id="KW-0808">Transferase</keyword>
<dbReference type="InterPro" id="IPR036736">
    <property type="entry name" value="ACP-like_sf"/>
</dbReference>
<dbReference type="PROSITE" id="PS00012">
    <property type="entry name" value="PHOSPHOPANTETHEINE"/>
    <property type="match status" value="1"/>
</dbReference>
<keyword evidence="1" id="KW-0596">Phosphopantetheine</keyword>
<dbReference type="SMART" id="SM00823">
    <property type="entry name" value="PKS_PP"/>
    <property type="match status" value="1"/>
</dbReference>
<accession>A0A4Q7IYW5</accession>
<evidence type="ECO:0000259" key="4">
    <source>
        <dbReference type="PROSITE" id="PS50075"/>
    </source>
</evidence>
<dbReference type="CDD" id="cd08952">
    <property type="entry name" value="KR_1_SDR_x"/>
    <property type="match status" value="1"/>
</dbReference>
<proteinExistence type="predicted"/>
<dbReference type="Pfam" id="PF00550">
    <property type="entry name" value="PP-binding"/>
    <property type="match status" value="1"/>
</dbReference>
<evidence type="ECO:0000313" key="5">
    <source>
        <dbReference type="EMBL" id="RZQ59243.1"/>
    </source>
</evidence>
<dbReference type="Proteomes" id="UP000292003">
    <property type="component" value="Unassembled WGS sequence"/>
</dbReference>
<dbReference type="SMART" id="SM00822">
    <property type="entry name" value="PKS_KR"/>
    <property type="match status" value="1"/>
</dbReference>
<evidence type="ECO:0000256" key="1">
    <source>
        <dbReference type="ARBA" id="ARBA00022450"/>
    </source>
</evidence>
<dbReference type="PROSITE" id="PS50075">
    <property type="entry name" value="CARRIER"/>
    <property type="match status" value="1"/>
</dbReference>
<protein>
    <submittedName>
        <fullName evidence="5">SDR family NAD(P)-dependent oxidoreductase</fullName>
    </submittedName>
</protein>
<feature type="non-terminal residue" evidence="5">
    <location>
        <position position="1"/>
    </location>
</feature>
<dbReference type="RefSeq" id="WP_130479955.1">
    <property type="nucleotide sequence ID" value="NZ_SFCC01000030.1"/>
</dbReference>